<dbReference type="PANTHER" id="PTHR30625:SF15">
    <property type="entry name" value="BIOPOLYMER TRANSPORT PROTEIN EXBB"/>
    <property type="match status" value="1"/>
</dbReference>
<keyword evidence="3" id="KW-1003">Cell membrane</keyword>
<dbReference type="EMBL" id="JBGUBD010000016">
    <property type="protein sequence ID" value="MFA9480143.1"/>
    <property type="molecule type" value="Genomic_DNA"/>
</dbReference>
<dbReference type="Proteomes" id="UP001575105">
    <property type="component" value="Unassembled WGS sequence"/>
</dbReference>
<evidence type="ECO:0000256" key="9">
    <source>
        <dbReference type="SAM" id="Phobius"/>
    </source>
</evidence>
<protein>
    <submittedName>
        <fullName evidence="11">MotA/TolQ/ExbB proton channel family protein</fullName>
    </submittedName>
</protein>
<evidence type="ECO:0000256" key="3">
    <source>
        <dbReference type="ARBA" id="ARBA00022475"/>
    </source>
</evidence>
<keyword evidence="12" id="KW-1185">Reference proteome</keyword>
<evidence type="ECO:0000256" key="7">
    <source>
        <dbReference type="ARBA" id="ARBA00023136"/>
    </source>
</evidence>
<keyword evidence="2 8" id="KW-0813">Transport</keyword>
<evidence type="ECO:0000256" key="6">
    <source>
        <dbReference type="ARBA" id="ARBA00022989"/>
    </source>
</evidence>
<organism evidence="11 12">
    <name type="scientific">Natronomicrosphaera hydrolytica</name>
    <dbReference type="NCBI Taxonomy" id="3242702"/>
    <lineage>
        <taxon>Bacteria</taxon>
        <taxon>Pseudomonadati</taxon>
        <taxon>Planctomycetota</taxon>
        <taxon>Phycisphaerae</taxon>
        <taxon>Phycisphaerales</taxon>
        <taxon>Phycisphaeraceae</taxon>
        <taxon>Natronomicrosphaera</taxon>
    </lineage>
</organism>
<name>A0ABV4UC86_9BACT</name>
<keyword evidence="5 8" id="KW-0653">Protein transport</keyword>
<feature type="transmembrane region" description="Helical" evidence="9">
    <location>
        <begin position="6"/>
        <end position="28"/>
    </location>
</feature>
<feature type="domain" description="MotA/TolQ/ExbB proton channel" evidence="10">
    <location>
        <begin position="70"/>
        <end position="185"/>
    </location>
</feature>
<dbReference type="PANTHER" id="PTHR30625">
    <property type="entry name" value="PROTEIN TOLQ"/>
    <property type="match status" value="1"/>
</dbReference>
<dbReference type="RefSeq" id="WP_425347067.1">
    <property type="nucleotide sequence ID" value="NZ_JBGUBD010000016.1"/>
</dbReference>
<keyword evidence="4 9" id="KW-0812">Transmembrane</keyword>
<feature type="transmembrane region" description="Helical" evidence="9">
    <location>
        <begin position="150"/>
        <end position="171"/>
    </location>
</feature>
<sequence>MTSVLVQGGWVMVAIVALSLIAWAVMAWKWLTLRDESPGDLDWAEQAVALARRNESAKASLLCDERSGCLARVMRSALTIREPSRAYFEKYLQPLLDSESVRIHRGLMFVQTLGAVAPLLGLLGTVIGMVRTFASVTATGMPETEGMAAGVSQALVTTQAGLVVGLAIMLVHGYLASRARRCIDTAELYAKKVETAVLHD</sequence>
<evidence type="ECO:0000256" key="1">
    <source>
        <dbReference type="ARBA" id="ARBA00004651"/>
    </source>
</evidence>
<feature type="transmembrane region" description="Helical" evidence="9">
    <location>
        <begin position="107"/>
        <end position="130"/>
    </location>
</feature>
<dbReference type="InterPro" id="IPR050790">
    <property type="entry name" value="ExbB/TolQ_transport"/>
</dbReference>
<evidence type="ECO:0000259" key="10">
    <source>
        <dbReference type="Pfam" id="PF01618"/>
    </source>
</evidence>
<keyword evidence="6 9" id="KW-1133">Transmembrane helix</keyword>
<gene>
    <name evidence="11" type="ORF">ACERK3_17870</name>
</gene>
<proteinExistence type="inferred from homology"/>
<evidence type="ECO:0000313" key="11">
    <source>
        <dbReference type="EMBL" id="MFA9480143.1"/>
    </source>
</evidence>
<evidence type="ECO:0000313" key="12">
    <source>
        <dbReference type="Proteomes" id="UP001575105"/>
    </source>
</evidence>
<evidence type="ECO:0000256" key="2">
    <source>
        <dbReference type="ARBA" id="ARBA00022448"/>
    </source>
</evidence>
<dbReference type="Pfam" id="PF01618">
    <property type="entry name" value="MotA_ExbB"/>
    <property type="match status" value="1"/>
</dbReference>
<accession>A0ABV4UC86</accession>
<comment type="caution">
    <text evidence="11">The sequence shown here is derived from an EMBL/GenBank/DDBJ whole genome shotgun (WGS) entry which is preliminary data.</text>
</comment>
<evidence type="ECO:0000256" key="5">
    <source>
        <dbReference type="ARBA" id="ARBA00022927"/>
    </source>
</evidence>
<comment type="similarity">
    <text evidence="8">Belongs to the exbB/tolQ family.</text>
</comment>
<dbReference type="InterPro" id="IPR002898">
    <property type="entry name" value="MotA_ExbB_proton_chnl"/>
</dbReference>
<evidence type="ECO:0000256" key="8">
    <source>
        <dbReference type="RuleBase" id="RU004057"/>
    </source>
</evidence>
<keyword evidence="7 9" id="KW-0472">Membrane</keyword>
<reference evidence="11 12" key="1">
    <citation type="submission" date="2024-08" db="EMBL/GenBank/DDBJ databases">
        <title>Whole-genome sequencing of halo(alkali)philic microorganisms from hypersaline lakes.</title>
        <authorList>
            <person name="Sorokin D.Y."/>
            <person name="Merkel A.Y."/>
            <person name="Messina E."/>
            <person name="Yakimov M."/>
        </authorList>
    </citation>
    <scope>NUCLEOTIDE SEQUENCE [LARGE SCALE GENOMIC DNA]</scope>
    <source>
        <strain evidence="11 12">AB-hyl4</strain>
    </source>
</reference>
<comment type="subcellular location">
    <subcellularLocation>
        <location evidence="1">Cell membrane</location>
        <topology evidence="1">Multi-pass membrane protein</topology>
    </subcellularLocation>
    <subcellularLocation>
        <location evidence="8">Membrane</location>
        <topology evidence="8">Multi-pass membrane protein</topology>
    </subcellularLocation>
</comment>
<evidence type="ECO:0000256" key="4">
    <source>
        <dbReference type="ARBA" id="ARBA00022692"/>
    </source>
</evidence>